<evidence type="ECO:0000256" key="1">
    <source>
        <dbReference type="SAM" id="SignalP"/>
    </source>
</evidence>
<dbReference type="AlphaFoldDB" id="A0A1I0QSJ2"/>
<evidence type="ECO:0000313" key="2">
    <source>
        <dbReference type="EMBL" id="SEW30341.1"/>
    </source>
</evidence>
<dbReference type="RefSeq" id="WP_089893081.1">
    <property type="nucleotide sequence ID" value="NZ_FOJG01000001.1"/>
</dbReference>
<dbReference type="Pfam" id="PF16398">
    <property type="entry name" value="DUF5007"/>
    <property type="match status" value="1"/>
</dbReference>
<dbReference type="PROSITE" id="PS51257">
    <property type="entry name" value="PROKAR_LIPOPROTEIN"/>
    <property type="match status" value="1"/>
</dbReference>
<feature type="signal peptide" evidence="1">
    <location>
        <begin position="1"/>
        <end position="19"/>
    </location>
</feature>
<dbReference type="InterPro" id="IPR032173">
    <property type="entry name" value="DUF5007"/>
</dbReference>
<protein>
    <recommendedName>
        <fullName evidence="4">DUF5007 domain-containing protein</fullName>
    </recommendedName>
</protein>
<gene>
    <name evidence="2" type="ORF">SAMN04488122_1699</name>
</gene>
<proteinExistence type="predicted"/>
<dbReference type="OrthoDB" id="739920at2"/>
<dbReference type="Proteomes" id="UP000199310">
    <property type="component" value="Unassembled WGS sequence"/>
</dbReference>
<name>A0A1I0QSJ2_9BACT</name>
<evidence type="ECO:0008006" key="4">
    <source>
        <dbReference type="Google" id="ProtNLM"/>
    </source>
</evidence>
<feature type="chain" id="PRO_5011577442" description="DUF5007 domain-containing protein" evidence="1">
    <location>
        <begin position="20"/>
        <end position="309"/>
    </location>
</feature>
<reference evidence="3" key="1">
    <citation type="submission" date="2016-10" db="EMBL/GenBank/DDBJ databases">
        <authorList>
            <person name="Varghese N."/>
            <person name="Submissions S."/>
        </authorList>
    </citation>
    <scope>NUCLEOTIDE SEQUENCE [LARGE SCALE GENOMIC DNA]</scope>
    <source>
        <strain evidence="3">DSM 3695</strain>
    </source>
</reference>
<accession>A0A1I0QSJ2</accession>
<dbReference type="EMBL" id="FOJG01000001">
    <property type="protein sequence ID" value="SEW30341.1"/>
    <property type="molecule type" value="Genomic_DNA"/>
</dbReference>
<keyword evidence="1" id="KW-0732">Signal</keyword>
<organism evidence="2 3">
    <name type="scientific">Chitinophaga arvensicola</name>
    <dbReference type="NCBI Taxonomy" id="29529"/>
    <lineage>
        <taxon>Bacteria</taxon>
        <taxon>Pseudomonadati</taxon>
        <taxon>Bacteroidota</taxon>
        <taxon>Chitinophagia</taxon>
        <taxon>Chitinophagales</taxon>
        <taxon>Chitinophagaceae</taxon>
        <taxon>Chitinophaga</taxon>
    </lineage>
</organism>
<sequence length="309" mass="34531">MKISTKINGILWLAVMVFAISCTKDNDNGFLSPALKYTNPSIKVAVGASLIQSGAMVTDESTKPLVFTIEAIRTADGKLAEGVMNYKVDTYFWDAEYTGKEKTVQELDTKRKKVNRPAIDINPENGNIVIYPEASDTLQLPKGKYTIDVRVKNSSGEMLIATALTVEVSYALPYSYAFRGVDGKLTGIDVKFERQATTENKIVVYTLKKDGTPVDPKLLIGYDYSTTPGVTDLKDWHNLGLNNPTKYTEFPDHLELEIAGFPLPFVAGQVLRVDMYNNGEVNGDYFNYWFDMAILKEGIWKVTIQLKYN</sequence>
<keyword evidence="3" id="KW-1185">Reference proteome</keyword>
<dbReference type="STRING" id="29529.SAMN04488122_1699"/>
<evidence type="ECO:0000313" key="3">
    <source>
        <dbReference type="Proteomes" id="UP000199310"/>
    </source>
</evidence>